<name>A0A8K0SNJ5_9HYPO</name>
<dbReference type="Pfam" id="PF00933">
    <property type="entry name" value="Glyco_hydro_3"/>
    <property type="match status" value="1"/>
</dbReference>
<evidence type="ECO:0000256" key="13">
    <source>
        <dbReference type="ARBA" id="ARBA00023326"/>
    </source>
</evidence>
<evidence type="ECO:0000256" key="6">
    <source>
        <dbReference type="ARBA" id="ARBA00022525"/>
    </source>
</evidence>
<dbReference type="SMART" id="SM01217">
    <property type="entry name" value="Fn3_like"/>
    <property type="match status" value="1"/>
</dbReference>
<keyword evidence="8 20" id="KW-0378">Hydrolase</keyword>
<dbReference type="FunFam" id="3.20.20.300:FF:000002">
    <property type="entry name" value="Probable beta-glucosidase"/>
    <property type="match status" value="1"/>
</dbReference>
<dbReference type="Pfam" id="PF01915">
    <property type="entry name" value="Glyco_hydro_3_C"/>
    <property type="match status" value="1"/>
</dbReference>
<dbReference type="InterPro" id="IPR013783">
    <property type="entry name" value="Ig-like_fold"/>
</dbReference>
<keyword evidence="11" id="KW-0119">Carbohydrate metabolism</keyword>
<dbReference type="Pfam" id="PF14310">
    <property type="entry name" value="Fn3-like"/>
    <property type="match status" value="1"/>
</dbReference>
<comment type="similarity">
    <text evidence="4">Belongs to the glycosyl hydrolase 3 family.</text>
</comment>
<evidence type="ECO:0000256" key="9">
    <source>
        <dbReference type="ARBA" id="ARBA00023001"/>
    </source>
</evidence>
<dbReference type="InterPro" id="IPR002772">
    <property type="entry name" value="Glyco_hydro_3_C"/>
</dbReference>
<comment type="caution">
    <text evidence="20">The sequence shown here is derived from an EMBL/GenBank/DDBJ whole genome shotgun (WGS) entry which is preliminary data.</text>
</comment>
<accession>A0A8K0SNJ5</accession>
<evidence type="ECO:0000256" key="5">
    <source>
        <dbReference type="ARBA" id="ARBA00012744"/>
    </source>
</evidence>
<proteinExistence type="inferred from homology"/>
<dbReference type="InterPro" id="IPR026891">
    <property type="entry name" value="Fn3-like"/>
</dbReference>
<reference evidence="20" key="1">
    <citation type="journal article" date="2021" name="Nat. Commun.">
        <title>Genetic determinants of endophytism in the Arabidopsis root mycobiome.</title>
        <authorList>
            <person name="Mesny F."/>
            <person name="Miyauchi S."/>
            <person name="Thiergart T."/>
            <person name="Pickel B."/>
            <person name="Atanasova L."/>
            <person name="Karlsson M."/>
            <person name="Huettel B."/>
            <person name="Barry K.W."/>
            <person name="Haridas S."/>
            <person name="Chen C."/>
            <person name="Bauer D."/>
            <person name="Andreopoulos W."/>
            <person name="Pangilinan J."/>
            <person name="LaButti K."/>
            <person name="Riley R."/>
            <person name="Lipzen A."/>
            <person name="Clum A."/>
            <person name="Drula E."/>
            <person name="Henrissat B."/>
            <person name="Kohler A."/>
            <person name="Grigoriev I.V."/>
            <person name="Martin F.M."/>
            <person name="Hacquard S."/>
        </authorList>
    </citation>
    <scope>NUCLEOTIDE SEQUENCE</scope>
    <source>
        <strain evidence="20">MPI-CAGE-CH-0235</strain>
    </source>
</reference>
<dbReference type="Gene3D" id="3.40.50.1700">
    <property type="entry name" value="Glycoside hydrolase family 3 C-terminal domain"/>
    <property type="match status" value="1"/>
</dbReference>
<keyword evidence="6" id="KW-0964">Secreted</keyword>
<comment type="catalytic activity">
    <reaction evidence="1">
        <text>Hydrolysis of terminal, non-reducing beta-D-glucosyl residues with release of beta-D-glucose.</text>
        <dbReference type="EC" id="3.2.1.21"/>
    </reaction>
</comment>
<evidence type="ECO:0000313" key="20">
    <source>
        <dbReference type="EMBL" id="KAH7313626.1"/>
    </source>
</evidence>
<dbReference type="Proteomes" id="UP000813444">
    <property type="component" value="Unassembled WGS sequence"/>
</dbReference>
<dbReference type="InterPro" id="IPR036881">
    <property type="entry name" value="Glyco_hydro_3_C_sf"/>
</dbReference>
<evidence type="ECO:0000256" key="12">
    <source>
        <dbReference type="ARBA" id="ARBA00023295"/>
    </source>
</evidence>
<dbReference type="Gene3D" id="2.60.40.10">
    <property type="entry name" value="Immunoglobulins"/>
    <property type="match status" value="1"/>
</dbReference>
<protein>
    <recommendedName>
        <fullName evidence="14">Beta-glucosidase cel3A</fullName>
        <ecNumber evidence="5">3.2.1.21</ecNumber>
    </recommendedName>
    <alternativeName>
        <fullName evidence="15">Beta-D-glucoside glucohydrolase cel3A</fullName>
    </alternativeName>
    <alternativeName>
        <fullName evidence="17">Cellobiase cel3A</fullName>
    </alternativeName>
    <alternativeName>
        <fullName evidence="16">Gentiobiase cel3A</fullName>
    </alternativeName>
</protein>
<evidence type="ECO:0000256" key="7">
    <source>
        <dbReference type="ARBA" id="ARBA00022729"/>
    </source>
</evidence>
<evidence type="ECO:0000256" key="4">
    <source>
        <dbReference type="ARBA" id="ARBA00005336"/>
    </source>
</evidence>
<evidence type="ECO:0000256" key="11">
    <source>
        <dbReference type="ARBA" id="ARBA00023277"/>
    </source>
</evidence>
<evidence type="ECO:0000256" key="1">
    <source>
        <dbReference type="ARBA" id="ARBA00000448"/>
    </source>
</evidence>
<evidence type="ECO:0000256" key="17">
    <source>
        <dbReference type="ARBA" id="ARBA00083611"/>
    </source>
</evidence>
<dbReference type="PANTHER" id="PTHR42715:SF5">
    <property type="entry name" value="BETA-GLUCOSIDASE M-RELATED"/>
    <property type="match status" value="1"/>
</dbReference>
<organism evidence="20 21">
    <name type="scientific">Stachybotrys elegans</name>
    <dbReference type="NCBI Taxonomy" id="80388"/>
    <lineage>
        <taxon>Eukaryota</taxon>
        <taxon>Fungi</taxon>
        <taxon>Dikarya</taxon>
        <taxon>Ascomycota</taxon>
        <taxon>Pezizomycotina</taxon>
        <taxon>Sordariomycetes</taxon>
        <taxon>Hypocreomycetidae</taxon>
        <taxon>Hypocreales</taxon>
        <taxon>Stachybotryaceae</taxon>
        <taxon>Stachybotrys</taxon>
    </lineage>
</organism>
<keyword evidence="13" id="KW-0624">Polysaccharide degradation</keyword>
<dbReference type="InterPro" id="IPR017853">
    <property type="entry name" value="GH"/>
</dbReference>
<keyword evidence="10" id="KW-0325">Glycoprotein</keyword>
<feature type="chain" id="PRO_5035432303" description="Beta-glucosidase cel3A" evidence="18">
    <location>
        <begin position="24"/>
        <end position="803"/>
    </location>
</feature>
<dbReference type="SUPFAM" id="SSF51445">
    <property type="entry name" value="(Trans)glycosidases"/>
    <property type="match status" value="1"/>
</dbReference>
<dbReference type="PRINTS" id="PR00133">
    <property type="entry name" value="GLHYDRLASE3"/>
</dbReference>
<keyword evidence="7 18" id="KW-0732">Signal</keyword>
<keyword evidence="9" id="KW-0136">Cellulose degradation</keyword>
<evidence type="ECO:0000256" key="8">
    <source>
        <dbReference type="ARBA" id="ARBA00022801"/>
    </source>
</evidence>
<dbReference type="InterPro" id="IPR050288">
    <property type="entry name" value="Cellulose_deg_GH3"/>
</dbReference>
<dbReference type="GO" id="GO:0008422">
    <property type="term" value="F:beta-glucosidase activity"/>
    <property type="evidence" value="ECO:0007669"/>
    <property type="project" value="UniProtKB-EC"/>
</dbReference>
<evidence type="ECO:0000259" key="19">
    <source>
        <dbReference type="SMART" id="SM01217"/>
    </source>
</evidence>
<dbReference type="EC" id="3.2.1.21" evidence="5"/>
<evidence type="ECO:0000313" key="21">
    <source>
        <dbReference type="Proteomes" id="UP000813444"/>
    </source>
</evidence>
<dbReference type="GO" id="GO:0030245">
    <property type="term" value="P:cellulose catabolic process"/>
    <property type="evidence" value="ECO:0007669"/>
    <property type="project" value="UniProtKB-KW"/>
</dbReference>
<evidence type="ECO:0000256" key="15">
    <source>
        <dbReference type="ARBA" id="ARBA00078013"/>
    </source>
</evidence>
<evidence type="ECO:0000256" key="2">
    <source>
        <dbReference type="ARBA" id="ARBA00004613"/>
    </source>
</evidence>
<dbReference type="SUPFAM" id="SSF52279">
    <property type="entry name" value="Beta-D-glucan exohydrolase, C-terminal domain"/>
    <property type="match status" value="1"/>
</dbReference>
<dbReference type="OrthoDB" id="416222at2759"/>
<keyword evidence="21" id="KW-1185">Reference proteome</keyword>
<dbReference type="FunFam" id="2.60.40.10:FF:000757">
    <property type="entry name" value="Beta-glucosidase G"/>
    <property type="match status" value="1"/>
</dbReference>
<evidence type="ECO:0000256" key="10">
    <source>
        <dbReference type="ARBA" id="ARBA00023180"/>
    </source>
</evidence>
<keyword evidence="12" id="KW-0326">Glycosidase</keyword>
<gene>
    <name evidence="20" type="ORF">B0I35DRAFT_355959</name>
</gene>
<evidence type="ECO:0000256" key="18">
    <source>
        <dbReference type="SAM" id="SignalP"/>
    </source>
</evidence>
<dbReference type="InterPro" id="IPR036962">
    <property type="entry name" value="Glyco_hydro_3_N_sf"/>
</dbReference>
<evidence type="ECO:0000256" key="16">
    <source>
        <dbReference type="ARBA" id="ARBA00083231"/>
    </source>
</evidence>
<dbReference type="PANTHER" id="PTHR42715">
    <property type="entry name" value="BETA-GLUCOSIDASE"/>
    <property type="match status" value="1"/>
</dbReference>
<evidence type="ECO:0000256" key="3">
    <source>
        <dbReference type="ARBA" id="ARBA00004987"/>
    </source>
</evidence>
<dbReference type="GO" id="GO:0005576">
    <property type="term" value="C:extracellular region"/>
    <property type="evidence" value="ECO:0007669"/>
    <property type="project" value="UniProtKB-SubCell"/>
</dbReference>
<feature type="signal peptide" evidence="18">
    <location>
        <begin position="1"/>
        <end position="23"/>
    </location>
</feature>
<evidence type="ECO:0000256" key="14">
    <source>
        <dbReference type="ARBA" id="ARBA00070030"/>
    </source>
</evidence>
<dbReference type="InterPro" id="IPR001764">
    <property type="entry name" value="Glyco_hydro_3_N"/>
</dbReference>
<feature type="domain" description="Fibronectin type III-like" evidence="19">
    <location>
        <begin position="724"/>
        <end position="792"/>
    </location>
</feature>
<dbReference type="AlphaFoldDB" id="A0A8K0SNJ5"/>
<dbReference type="EMBL" id="JAGPNK010000009">
    <property type="protein sequence ID" value="KAH7313626.1"/>
    <property type="molecule type" value="Genomic_DNA"/>
</dbReference>
<comment type="pathway">
    <text evidence="3">Glycan metabolism; cellulose degradation.</text>
</comment>
<sequence length="803" mass="86684">MLTSPSWIAGLVGLCAVTGAAQANSPITSDSHFYGQSPPVYPVPTMDEDGAWSDAISKARELVKELSLEEKVNMTGGTTSATGCSGFVPAISRLGFPGLCLADAGNGVRNTDFVSAWPSGMHVGASFNTELARRRAHFMGKEAKAKGVNVLLGPAIGPMGRVVEAGRTWEGFSIDPYLMGDMVYETVSGIQGAGVIATTKHFIAQEQETHRLATRQGPFQEAVSSNIDDRTMHEQYLWPFYDAVRAGTGSIMCSFNRLNNTYACQNSKALNGMLKGDLGFQGWVMTDWGAQHSGVASALGGLDVAMPSGATFWGTQLVAAVNNGSVPEATLDNMVTRILASWFQLKQDSGFPEPGYGMPLDLAAPHRIVDARDRCSKPTLFEGAVEGHVLVKNEGALPLDGSKMKQISLFGYSAHAPNTNNYASPSGSNLFGAWSIGTQSANITEVSLGWRGNLNITYADIAPNGTIISGGGSGATANSLFSAPYDALVAQAYEDGTALYHDFESANPQVNPASDACIVVGNVWATEGHDRPNLRDKYTDDLILNVAKKCANTIVVFHNAGVRLVDAFVDHSNVTAIIYAHVPGQDSGKALISLLYGKENFSGRLPYTVAKTEQDYGAVLHPDFQKPGETAEYMAYPQSDFEEGLLLDYRHFDAENIEPRYEFGFGLSYTTFEYSNLVINKDEDADFDKYPTGPVSEGGQVDLWDELMTVTVDVTNSGDVDGKEVAQLYLGIPGEGTPIRQLRGFQKPSLAAGETKKVEFKLRRRDLSVWSVVAQKWELQEGEYKVYVGRSSRDLPLEGDFEI</sequence>
<dbReference type="Gene3D" id="3.20.20.300">
    <property type="entry name" value="Glycoside hydrolase, family 3, N-terminal domain"/>
    <property type="match status" value="1"/>
</dbReference>
<comment type="subcellular location">
    <subcellularLocation>
        <location evidence="2">Secreted</location>
    </subcellularLocation>
</comment>